<accession>B9T629</accession>
<sequence>MTTPQDRPKPPLHNFSLPYLKWGNQRLLRCVKLTDNGQSLDTPKITNHVPIQDNQNPTSPSILGFNNNASAVVGAAKVSPFLDDNNRGATTGNGNDDSSRPWNLRTRRAACKAPLRIIEEKRNNFDSLRRNLEIDSPKRNDNTTSMVKKVKFSVPLLKEEIEQDFFQIARIRPPRRPKKRPRILQKYLDSIFPGLWLSEVTPDSYKVPDVPES</sequence>
<feature type="compositionally biased region" description="Polar residues" evidence="1">
    <location>
        <begin position="87"/>
        <end position="96"/>
    </location>
</feature>
<dbReference type="EMBL" id="EQ974574">
    <property type="protein sequence ID" value="EEF28681.1"/>
    <property type="molecule type" value="Genomic_DNA"/>
</dbReference>
<reference evidence="3" key="1">
    <citation type="journal article" date="2010" name="Nat. Biotechnol.">
        <title>Draft genome sequence of the oilseed species Ricinus communis.</title>
        <authorList>
            <person name="Chan A.P."/>
            <person name="Crabtree J."/>
            <person name="Zhao Q."/>
            <person name="Lorenzi H."/>
            <person name="Orvis J."/>
            <person name="Puiu D."/>
            <person name="Melake-Berhan A."/>
            <person name="Jones K.M."/>
            <person name="Redman J."/>
            <person name="Chen G."/>
            <person name="Cahoon E.B."/>
            <person name="Gedil M."/>
            <person name="Stanke M."/>
            <person name="Haas B.J."/>
            <person name="Wortman J.R."/>
            <person name="Fraser-Liggett C.M."/>
            <person name="Ravel J."/>
            <person name="Rabinowicz P.D."/>
        </authorList>
    </citation>
    <scope>NUCLEOTIDE SEQUENCE [LARGE SCALE GENOMIC DNA]</scope>
    <source>
        <strain evidence="3">cv. Hale</strain>
    </source>
</reference>
<dbReference type="AlphaFoldDB" id="B9T629"/>
<dbReference type="PANTHER" id="PTHR33130:SF43">
    <property type="entry name" value="OS01G0688600 PROTEIN"/>
    <property type="match status" value="1"/>
</dbReference>
<name>B9T629_RICCO</name>
<dbReference type="InParanoid" id="B9T629"/>
<protein>
    <recommendedName>
        <fullName evidence="4">DUF1639 domain-containing protein</fullName>
    </recommendedName>
</protein>
<keyword evidence="3" id="KW-1185">Reference proteome</keyword>
<evidence type="ECO:0000313" key="2">
    <source>
        <dbReference type="EMBL" id="EEF28681.1"/>
    </source>
</evidence>
<dbReference type="eggNOG" id="ENOG502S2M8">
    <property type="taxonomic scope" value="Eukaryota"/>
</dbReference>
<dbReference type="KEGG" id="rcu:8277660"/>
<dbReference type="STRING" id="3988.B9T629"/>
<feature type="region of interest" description="Disordered" evidence="1">
    <location>
        <begin position="81"/>
        <end position="101"/>
    </location>
</feature>
<dbReference type="FunCoup" id="B9T629">
    <property type="interactions" value="143"/>
</dbReference>
<evidence type="ECO:0008006" key="4">
    <source>
        <dbReference type="Google" id="ProtNLM"/>
    </source>
</evidence>
<evidence type="ECO:0000256" key="1">
    <source>
        <dbReference type="SAM" id="MobiDB-lite"/>
    </source>
</evidence>
<gene>
    <name evidence="2" type="ORF">RCOM_1197770</name>
</gene>
<dbReference type="InterPro" id="IPR012438">
    <property type="entry name" value="DUF1639"/>
</dbReference>
<dbReference type="Pfam" id="PF07797">
    <property type="entry name" value="DUF1639"/>
    <property type="match status" value="1"/>
</dbReference>
<dbReference type="PANTHER" id="PTHR33130">
    <property type="entry name" value="PUTATIVE (DUF1639)-RELATED"/>
    <property type="match status" value="1"/>
</dbReference>
<dbReference type="OMA" id="DESPRPW"/>
<organism evidence="2 3">
    <name type="scientific">Ricinus communis</name>
    <name type="common">Castor bean</name>
    <dbReference type="NCBI Taxonomy" id="3988"/>
    <lineage>
        <taxon>Eukaryota</taxon>
        <taxon>Viridiplantae</taxon>
        <taxon>Streptophyta</taxon>
        <taxon>Embryophyta</taxon>
        <taxon>Tracheophyta</taxon>
        <taxon>Spermatophyta</taxon>
        <taxon>Magnoliopsida</taxon>
        <taxon>eudicotyledons</taxon>
        <taxon>Gunneridae</taxon>
        <taxon>Pentapetalae</taxon>
        <taxon>rosids</taxon>
        <taxon>fabids</taxon>
        <taxon>Malpighiales</taxon>
        <taxon>Euphorbiaceae</taxon>
        <taxon>Acalyphoideae</taxon>
        <taxon>Acalypheae</taxon>
        <taxon>Ricinus</taxon>
    </lineage>
</organism>
<evidence type="ECO:0000313" key="3">
    <source>
        <dbReference type="Proteomes" id="UP000008311"/>
    </source>
</evidence>
<dbReference type="Proteomes" id="UP000008311">
    <property type="component" value="Unassembled WGS sequence"/>
</dbReference>
<dbReference type="OrthoDB" id="769821at2759"/>
<proteinExistence type="predicted"/>